<proteinExistence type="inferred from homology"/>
<comment type="similarity">
    <text evidence="1">Belongs to the metallo-dependent hydrolases superfamily.</text>
</comment>
<keyword evidence="4" id="KW-1185">Reference proteome</keyword>
<dbReference type="RefSeq" id="WP_184306131.1">
    <property type="nucleotide sequence ID" value="NZ_JACHXU010000012.1"/>
</dbReference>
<feature type="domain" description="Amidohydrolase-related" evidence="2">
    <location>
        <begin position="3"/>
        <end position="276"/>
    </location>
</feature>
<sequence>MLIDSHHHLWAYDPSEYDWISDEMSVLKQDFLAPQLREIASDNNIDGFISIQARQSIAETRDLLQIASTEPLIRGVIGWVPFADSDVPAAIEEFADNATLKGFRHVVQDEPDDRFLDGAEFNAGIRSLAGRDLVYDLLVFPKQLPAAIDFADRHSDIPMVLDHIAKPAIEAGKLDEKWRTDFCELARRDHVCCKFSGVATEVRDESWSVETIRPYWDVALEAFGTERLMYGSDWPVCLLATEYTRWLSAVRELAAPLSEAERERFFAGNATKVYRLA</sequence>
<evidence type="ECO:0000256" key="1">
    <source>
        <dbReference type="ARBA" id="ARBA00038310"/>
    </source>
</evidence>
<organism evidence="3 4">
    <name type="scientific">Aporhodopirellula rubra</name>
    <dbReference type="NCBI Taxonomy" id="980271"/>
    <lineage>
        <taxon>Bacteria</taxon>
        <taxon>Pseudomonadati</taxon>
        <taxon>Planctomycetota</taxon>
        <taxon>Planctomycetia</taxon>
        <taxon>Pirellulales</taxon>
        <taxon>Pirellulaceae</taxon>
        <taxon>Aporhodopirellula</taxon>
    </lineage>
</organism>
<dbReference type="Proteomes" id="UP000536179">
    <property type="component" value="Unassembled WGS sequence"/>
</dbReference>
<dbReference type="InterPro" id="IPR006680">
    <property type="entry name" value="Amidohydro-rel"/>
</dbReference>
<dbReference type="Pfam" id="PF04909">
    <property type="entry name" value="Amidohydro_2"/>
    <property type="match status" value="1"/>
</dbReference>
<evidence type="ECO:0000313" key="3">
    <source>
        <dbReference type="EMBL" id="MBB3207854.1"/>
    </source>
</evidence>
<dbReference type="EMBL" id="JACHXU010000012">
    <property type="protein sequence ID" value="MBB3207854.1"/>
    <property type="molecule type" value="Genomic_DNA"/>
</dbReference>
<evidence type="ECO:0000313" key="4">
    <source>
        <dbReference type="Proteomes" id="UP000536179"/>
    </source>
</evidence>
<dbReference type="InterPro" id="IPR032466">
    <property type="entry name" value="Metal_Hydrolase"/>
</dbReference>
<dbReference type="PANTHER" id="PTHR43569">
    <property type="entry name" value="AMIDOHYDROLASE"/>
    <property type="match status" value="1"/>
</dbReference>
<comment type="caution">
    <text evidence="3">The sequence shown here is derived from an EMBL/GenBank/DDBJ whole genome shotgun (WGS) entry which is preliminary data.</text>
</comment>
<dbReference type="InterPro" id="IPR052350">
    <property type="entry name" value="Metallo-dep_Lactonases"/>
</dbReference>
<evidence type="ECO:0000259" key="2">
    <source>
        <dbReference type="Pfam" id="PF04909"/>
    </source>
</evidence>
<dbReference type="Gene3D" id="3.20.20.140">
    <property type="entry name" value="Metal-dependent hydrolases"/>
    <property type="match status" value="1"/>
</dbReference>
<dbReference type="EC" id="3.1.1.-" evidence="3"/>
<dbReference type="AlphaFoldDB" id="A0A7W5E0A5"/>
<keyword evidence="3" id="KW-0378">Hydrolase</keyword>
<accession>A0A7W5E0A5</accession>
<name>A0A7W5E0A5_9BACT</name>
<dbReference type="GO" id="GO:0016787">
    <property type="term" value="F:hydrolase activity"/>
    <property type="evidence" value="ECO:0007669"/>
    <property type="project" value="UniProtKB-KW"/>
</dbReference>
<reference evidence="3 4" key="1">
    <citation type="submission" date="2020-08" db="EMBL/GenBank/DDBJ databases">
        <title>Genomic Encyclopedia of Type Strains, Phase III (KMG-III): the genomes of soil and plant-associated and newly described type strains.</title>
        <authorList>
            <person name="Whitman W."/>
        </authorList>
    </citation>
    <scope>NUCLEOTIDE SEQUENCE [LARGE SCALE GENOMIC DNA]</scope>
    <source>
        <strain evidence="3 4">CECT 8075</strain>
    </source>
</reference>
<gene>
    <name evidence="3" type="ORF">FHS27_003681</name>
</gene>
<dbReference type="PANTHER" id="PTHR43569:SF2">
    <property type="entry name" value="AMIDOHYDROLASE-RELATED DOMAIN-CONTAINING PROTEIN"/>
    <property type="match status" value="1"/>
</dbReference>
<dbReference type="SUPFAM" id="SSF51556">
    <property type="entry name" value="Metallo-dependent hydrolases"/>
    <property type="match status" value="1"/>
</dbReference>
<protein>
    <submittedName>
        <fullName evidence="3">L-fuconolactonase</fullName>
        <ecNumber evidence="3">3.1.1.-</ecNumber>
    </submittedName>
</protein>